<proteinExistence type="predicted"/>
<protein>
    <recommendedName>
        <fullName evidence="2">Uncharacterized GPI-anchored protein At5g19230-like domain-containing protein</fullName>
    </recommendedName>
</protein>
<feature type="domain" description="Uncharacterized GPI-anchored protein At5g19230-like" evidence="2">
    <location>
        <begin position="190"/>
        <end position="316"/>
    </location>
</feature>
<dbReference type="PANTHER" id="PTHR33976:SF8">
    <property type="entry name" value="OS07G0645000 PROTEIN"/>
    <property type="match status" value="1"/>
</dbReference>
<accession>A0AA39TNQ8</accession>
<dbReference type="InterPro" id="IPR045285">
    <property type="entry name" value="At5g19230-like"/>
</dbReference>
<evidence type="ECO:0000259" key="2">
    <source>
        <dbReference type="Pfam" id="PF25884"/>
    </source>
</evidence>
<dbReference type="PANTHER" id="PTHR33976">
    <property type="entry name" value="OS07G0645000 PROTEIN"/>
    <property type="match status" value="1"/>
</dbReference>
<keyword evidence="1" id="KW-0732">Signal</keyword>
<comment type="caution">
    <text evidence="3">The sequence shown here is derived from an EMBL/GenBank/DDBJ whole genome shotgun (WGS) entry which is preliminary data.</text>
</comment>
<dbReference type="InterPro" id="IPR035940">
    <property type="entry name" value="CAP_sf"/>
</dbReference>
<dbReference type="EMBL" id="JAUESC010000001">
    <property type="protein sequence ID" value="KAK0608492.1"/>
    <property type="molecule type" value="Genomic_DNA"/>
</dbReference>
<gene>
    <name evidence="3" type="ORF">LWI29_031534</name>
</gene>
<dbReference type="InterPro" id="IPR059083">
    <property type="entry name" value="At5g19230_dom"/>
</dbReference>
<reference evidence="3" key="1">
    <citation type="journal article" date="2022" name="Plant J.">
        <title>Strategies of tolerance reflected in two North American maple genomes.</title>
        <authorList>
            <person name="McEvoy S.L."/>
            <person name="Sezen U.U."/>
            <person name="Trouern-Trend A."/>
            <person name="McMahon S.M."/>
            <person name="Schaberg P.G."/>
            <person name="Yang J."/>
            <person name="Wegrzyn J.L."/>
            <person name="Swenson N.G."/>
        </authorList>
    </citation>
    <scope>NUCLEOTIDE SEQUENCE</scope>
    <source>
        <strain evidence="3">NS2018</strain>
    </source>
</reference>
<dbReference type="AlphaFoldDB" id="A0AA39TNQ8"/>
<evidence type="ECO:0000313" key="3">
    <source>
        <dbReference type="EMBL" id="KAK0608492.1"/>
    </source>
</evidence>
<sequence>MASSSSWLHLLFLLCFLWMNLTVKCDIDEEDTLLQDINKYRASLNLTALTKNDNAECLADEIADQFKDQPCTNTTGANTVPGTEQQLADYPNLLAKCHLNISNTQDGIVMPACVPNLVPDLVLSNYTKSQYSKNLNNTKYTGAGIGSDGNWIVVILTTSTPDGSYVPDKNNNVKNDASLLSKIGLDDDEEDTLLQDINKYRASLNLTALTKNDNAECVADEIADQFKDKPCTNTTGANTVPGTEPQLADYPNLLAKCHLNISNTQDGIVMPACVPNLVPDIVLSNYTKSQYSNHLNNTKYTGAGIGSDGNWIVVILTTSTPEGNYVTDKINRSFSLTLQLINAALRYKGVLWLYRLDRIIGT</sequence>
<evidence type="ECO:0000313" key="4">
    <source>
        <dbReference type="Proteomes" id="UP001168877"/>
    </source>
</evidence>
<keyword evidence="4" id="KW-1185">Reference proteome</keyword>
<dbReference type="Proteomes" id="UP001168877">
    <property type="component" value="Unassembled WGS sequence"/>
</dbReference>
<evidence type="ECO:0000256" key="1">
    <source>
        <dbReference type="SAM" id="SignalP"/>
    </source>
</evidence>
<reference evidence="3" key="2">
    <citation type="submission" date="2023-06" db="EMBL/GenBank/DDBJ databases">
        <authorList>
            <person name="Swenson N.G."/>
            <person name="Wegrzyn J.L."/>
            <person name="Mcevoy S.L."/>
        </authorList>
    </citation>
    <scope>NUCLEOTIDE SEQUENCE</scope>
    <source>
        <strain evidence="3">NS2018</strain>
        <tissue evidence="3">Leaf</tissue>
    </source>
</reference>
<feature type="signal peptide" evidence="1">
    <location>
        <begin position="1"/>
        <end position="25"/>
    </location>
</feature>
<feature type="domain" description="Uncharacterized GPI-anchored protein At5g19230-like" evidence="2">
    <location>
        <begin position="30"/>
        <end position="156"/>
    </location>
</feature>
<organism evidence="3 4">
    <name type="scientific">Acer saccharum</name>
    <name type="common">Sugar maple</name>
    <dbReference type="NCBI Taxonomy" id="4024"/>
    <lineage>
        <taxon>Eukaryota</taxon>
        <taxon>Viridiplantae</taxon>
        <taxon>Streptophyta</taxon>
        <taxon>Embryophyta</taxon>
        <taxon>Tracheophyta</taxon>
        <taxon>Spermatophyta</taxon>
        <taxon>Magnoliopsida</taxon>
        <taxon>eudicotyledons</taxon>
        <taxon>Gunneridae</taxon>
        <taxon>Pentapetalae</taxon>
        <taxon>rosids</taxon>
        <taxon>malvids</taxon>
        <taxon>Sapindales</taxon>
        <taxon>Sapindaceae</taxon>
        <taxon>Hippocastanoideae</taxon>
        <taxon>Acereae</taxon>
        <taxon>Acer</taxon>
    </lineage>
</organism>
<feature type="chain" id="PRO_5041281330" description="Uncharacterized GPI-anchored protein At5g19230-like domain-containing protein" evidence="1">
    <location>
        <begin position="26"/>
        <end position="362"/>
    </location>
</feature>
<dbReference type="Pfam" id="PF25884">
    <property type="entry name" value="At5g19230"/>
    <property type="match status" value="2"/>
</dbReference>
<name>A0AA39TNQ8_ACESA</name>
<dbReference type="SUPFAM" id="SSF55797">
    <property type="entry name" value="PR-1-like"/>
    <property type="match status" value="1"/>
</dbReference>